<accession>A0A937F5W2</accession>
<dbReference type="GO" id="GO:0016787">
    <property type="term" value="F:hydrolase activity"/>
    <property type="evidence" value="ECO:0007669"/>
    <property type="project" value="UniProtKB-KW"/>
</dbReference>
<dbReference type="InterPro" id="IPR050266">
    <property type="entry name" value="AB_hydrolase_sf"/>
</dbReference>
<dbReference type="PRINTS" id="PR00412">
    <property type="entry name" value="EPOXHYDRLASE"/>
</dbReference>
<protein>
    <submittedName>
        <fullName evidence="2">Alpha/beta hydrolase</fullName>
    </submittedName>
</protein>
<dbReference type="Proteomes" id="UP000659388">
    <property type="component" value="Unassembled WGS sequence"/>
</dbReference>
<comment type="caution">
    <text evidence="2">The sequence shown here is derived from an EMBL/GenBank/DDBJ whole genome shotgun (WGS) entry which is preliminary data.</text>
</comment>
<evidence type="ECO:0000313" key="3">
    <source>
        <dbReference type="Proteomes" id="UP000659388"/>
    </source>
</evidence>
<proteinExistence type="predicted"/>
<feature type="domain" description="AB hydrolase-1" evidence="1">
    <location>
        <begin position="15"/>
        <end position="243"/>
    </location>
</feature>
<evidence type="ECO:0000259" key="1">
    <source>
        <dbReference type="Pfam" id="PF00561"/>
    </source>
</evidence>
<keyword evidence="2" id="KW-0378">Hydrolase</keyword>
<dbReference type="InterPro" id="IPR029058">
    <property type="entry name" value="AB_hydrolase_fold"/>
</dbReference>
<dbReference type="PANTHER" id="PTHR43798">
    <property type="entry name" value="MONOACYLGLYCEROL LIPASE"/>
    <property type="match status" value="1"/>
</dbReference>
<dbReference type="RefSeq" id="WP_202241516.1">
    <property type="nucleotide sequence ID" value="NZ_JAESIY010000001.1"/>
</dbReference>
<dbReference type="InterPro" id="IPR000639">
    <property type="entry name" value="Epox_hydrolase-like"/>
</dbReference>
<dbReference type="SUPFAM" id="SSF53474">
    <property type="entry name" value="alpha/beta-Hydrolases"/>
    <property type="match status" value="1"/>
</dbReference>
<sequence>MLSPVKYQEKGKGFPLVFIHGYCESKEMWDDFVGELPDSYHILVPDLPGFGESPLPEGDFTIDDIAELLIEWIDSLNIKECILVGHSLGGYVALSMAKYNPDYIKGLCLFHSSVFPDDETKKETRNKTISFVEKNGVKVFADSFVQQLFYIGNREACSAAIEKTISIVSSASSNALIQYAKAMRDRYDRTDVLKQSGKPFLIIAGDNDIAVSVDKSKEMADISLNSTFVLLNETGHKGMFEKPVETQRAILKFVDSIVY</sequence>
<dbReference type="Gene3D" id="3.40.50.1820">
    <property type="entry name" value="alpha/beta hydrolase"/>
    <property type="match status" value="1"/>
</dbReference>
<organism evidence="2 3">
    <name type="scientific">Fulvivirga sediminis</name>
    <dbReference type="NCBI Taxonomy" id="2803949"/>
    <lineage>
        <taxon>Bacteria</taxon>
        <taxon>Pseudomonadati</taxon>
        <taxon>Bacteroidota</taxon>
        <taxon>Cytophagia</taxon>
        <taxon>Cytophagales</taxon>
        <taxon>Fulvivirgaceae</taxon>
        <taxon>Fulvivirga</taxon>
    </lineage>
</organism>
<reference evidence="2" key="1">
    <citation type="submission" date="2021-01" db="EMBL/GenBank/DDBJ databases">
        <title>Fulvivirga kasyanovii gen. nov., sp nov., a novel member of the phylum Bacteroidetes isolated from seawater in a mussel farm.</title>
        <authorList>
            <person name="Zhao L.-H."/>
            <person name="Wang Z.-J."/>
        </authorList>
    </citation>
    <scope>NUCLEOTIDE SEQUENCE</scope>
    <source>
        <strain evidence="2">2943</strain>
    </source>
</reference>
<name>A0A937F5W2_9BACT</name>
<evidence type="ECO:0000313" key="2">
    <source>
        <dbReference type="EMBL" id="MBL3654588.1"/>
    </source>
</evidence>
<dbReference type="AlphaFoldDB" id="A0A937F5W2"/>
<gene>
    <name evidence="2" type="ORF">JL102_00480</name>
</gene>
<dbReference type="Pfam" id="PF00561">
    <property type="entry name" value="Abhydrolase_1"/>
    <property type="match status" value="1"/>
</dbReference>
<dbReference type="EMBL" id="JAESIY010000001">
    <property type="protein sequence ID" value="MBL3654588.1"/>
    <property type="molecule type" value="Genomic_DNA"/>
</dbReference>
<keyword evidence="3" id="KW-1185">Reference proteome</keyword>
<dbReference type="InterPro" id="IPR000073">
    <property type="entry name" value="AB_hydrolase_1"/>
</dbReference>
<dbReference type="PRINTS" id="PR00111">
    <property type="entry name" value="ABHYDROLASE"/>
</dbReference>